<evidence type="ECO:0000313" key="5">
    <source>
        <dbReference type="Proteomes" id="UP000192223"/>
    </source>
</evidence>
<feature type="chain" id="PRO_5028839728" evidence="3">
    <location>
        <begin position="24"/>
        <end position="194"/>
    </location>
</feature>
<dbReference type="Gene3D" id="3.30.70.340">
    <property type="entry name" value="Metallocarboxypeptidase-like"/>
    <property type="match status" value="1"/>
</dbReference>
<dbReference type="KEGG" id="apln:112906495"/>
<dbReference type="GO" id="GO:0046872">
    <property type="term" value="F:metal ion binding"/>
    <property type="evidence" value="ECO:0007669"/>
    <property type="project" value="UniProtKB-KW"/>
</dbReference>
<keyword evidence="1" id="KW-0479">Metal-binding</keyword>
<reference evidence="6" key="1">
    <citation type="submission" date="2025-08" db="UniProtKB">
        <authorList>
            <consortium name="RefSeq"/>
        </authorList>
    </citation>
    <scope>IDENTIFICATION</scope>
    <source>
        <tissue evidence="6">Entire body</tissue>
    </source>
</reference>
<dbReference type="InterPro" id="IPR036990">
    <property type="entry name" value="M14A-like_propep"/>
</dbReference>
<dbReference type="Proteomes" id="UP000192223">
    <property type="component" value="Unplaced"/>
</dbReference>
<accession>A0A7F5RKF1</accession>
<dbReference type="InterPro" id="IPR003146">
    <property type="entry name" value="M14A_act_pep"/>
</dbReference>
<proteinExistence type="predicted"/>
<feature type="signal peptide" evidence="3">
    <location>
        <begin position="1"/>
        <end position="23"/>
    </location>
</feature>
<evidence type="ECO:0000259" key="4">
    <source>
        <dbReference type="Pfam" id="PF02244"/>
    </source>
</evidence>
<dbReference type="OrthoDB" id="7483889at2759"/>
<sequence length="194" mass="22150">MRSLRATHFAFVSFVLLLFQVDCYPNKPASISDTVANKNTFINQLKETDPDREYKARVEEVRNPEDDCDDKKADYSKRPEEKEYEVLTPATKKVSYAGSQLWKVNLTDSRNKAIILRLRDRGDVSVWGGNVTIIDTLVKPASVERVTNIFKNRNIPYDIIIENLQEAIEAENPPPPAEIQELSERKGIKKVANL</sequence>
<evidence type="ECO:0000256" key="3">
    <source>
        <dbReference type="SAM" id="SignalP"/>
    </source>
</evidence>
<evidence type="ECO:0000256" key="1">
    <source>
        <dbReference type="ARBA" id="ARBA00022723"/>
    </source>
</evidence>
<evidence type="ECO:0000256" key="2">
    <source>
        <dbReference type="ARBA" id="ARBA00022833"/>
    </source>
</evidence>
<dbReference type="GeneID" id="112906495"/>
<dbReference type="SUPFAM" id="SSF54897">
    <property type="entry name" value="Protease propeptides/inhibitors"/>
    <property type="match status" value="1"/>
</dbReference>
<keyword evidence="5" id="KW-1185">Reference proteome</keyword>
<keyword evidence="2" id="KW-0862">Zinc</keyword>
<gene>
    <name evidence="6" type="primary">LOC112906495</name>
</gene>
<dbReference type="InParanoid" id="A0A7F5RKF1"/>
<dbReference type="RefSeq" id="XP_025836494.1">
    <property type="nucleotide sequence ID" value="XM_025980709.1"/>
</dbReference>
<dbReference type="Pfam" id="PF02244">
    <property type="entry name" value="Propep_M14"/>
    <property type="match status" value="1"/>
</dbReference>
<organism evidence="5 6">
    <name type="scientific">Agrilus planipennis</name>
    <name type="common">Emerald ash borer</name>
    <name type="synonym">Agrilus marcopoli</name>
    <dbReference type="NCBI Taxonomy" id="224129"/>
    <lineage>
        <taxon>Eukaryota</taxon>
        <taxon>Metazoa</taxon>
        <taxon>Ecdysozoa</taxon>
        <taxon>Arthropoda</taxon>
        <taxon>Hexapoda</taxon>
        <taxon>Insecta</taxon>
        <taxon>Pterygota</taxon>
        <taxon>Neoptera</taxon>
        <taxon>Endopterygota</taxon>
        <taxon>Coleoptera</taxon>
        <taxon>Polyphaga</taxon>
        <taxon>Elateriformia</taxon>
        <taxon>Buprestoidea</taxon>
        <taxon>Buprestidae</taxon>
        <taxon>Agrilinae</taxon>
        <taxon>Agrilus</taxon>
    </lineage>
</organism>
<keyword evidence="3" id="KW-0732">Signal</keyword>
<name>A0A7F5RKF1_AGRPL</name>
<feature type="domain" description="Carboxypeptidase activation peptide" evidence="4">
    <location>
        <begin position="102"/>
        <end position="171"/>
    </location>
</feature>
<dbReference type="AlphaFoldDB" id="A0A7F5RKF1"/>
<protein>
    <submittedName>
        <fullName evidence="6">Uncharacterized protein LOC112906495</fullName>
    </submittedName>
</protein>
<evidence type="ECO:0000313" key="6">
    <source>
        <dbReference type="RefSeq" id="XP_025836494.1"/>
    </source>
</evidence>